<comment type="caution">
    <text evidence="2">The sequence shown here is derived from an EMBL/GenBank/DDBJ whole genome shotgun (WGS) entry which is preliminary data.</text>
</comment>
<sequence length="100" mass="10501">MTANWVPTQISGGPNAGRILDTARGILIGLRRCPPGTALDELHTAAQRHKVSVFAMAWALVHLAGDGATSHVFADAQSAVRREWGQWFARPAGSPAGSTG</sequence>
<dbReference type="AlphaFoldDB" id="A0A1X1UNE7"/>
<name>A0A1X1UNE7_MYCGS</name>
<gene>
    <name evidence="2" type="ORF">AWC07_20315</name>
</gene>
<protein>
    <submittedName>
        <fullName evidence="2">Antitermination regulator</fullName>
    </submittedName>
</protein>
<accession>A0A1X1UNE7</accession>
<dbReference type="InterPro" id="IPR005561">
    <property type="entry name" value="ANTAR"/>
</dbReference>
<keyword evidence="3" id="KW-1185">Reference proteome</keyword>
<feature type="domain" description="ANTAR" evidence="1">
    <location>
        <begin position="6"/>
        <end position="61"/>
    </location>
</feature>
<dbReference type="InterPro" id="IPR024189">
    <property type="entry name" value="ANTAR_transcrpt_antiterm_reg"/>
</dbReference>
<dbReference type="STRING" id="1777.AWC07_20315"/>
<proteinExistence type="predicted"/>
<evidence type="ECO:0000259" key="1">
    <source>
        <dbReference type="SMART" id="SM01012"/>
    </source>
</evidence>
<evidence type="ECO:0000313" key="2">
    <source>
        <dbReference type="EMBL" id="ORV58365.1"/>
    </source>
</evidence>
<dbReference type="EMBL" id="LQOX01000154">
    <property type="protein sequence ID" value="ORV58365.1"/>
    <property type="molecule type" value="Genomic_DNA"/>
</dbReference>
<dbReference type="Proteomes" id="UP000193738">
    <property type="component" value="Unassembled WGS sequence"/>
</dbReference>
<dbReference type="RefSeq" id="WP_051508244.1">
    <property type="nucleotide sequence ID" value="NZ_LQOX01000154.1"/>
</dbReference>
<organism evidence="2 3">
    <name type="scientific">Mycobacterium gastri</name>
    <dbReference type="NCBI Taxonomy" id="1777"/>
    <lineage>
        <taxon>Bacteria</taxon>
        <taxon>Bacillati</taxon>
        <taxon>Actinomycetota</taxon>
        <taxon>Actinomycetes</taxon>
        <taxon>Mycobacteriales</taxon>
        <taxon>Mycobacteriaceae</taxon>
        <taxon>Mycobacterium</taxon>
    </lineage>
</organism>
<reference evidence="2 3" key="1">
    <citation type="submission" date="2016-01" db="EMBL/GenBank/DDBJ databases">
        <title>The new phylogeny of the genus Mycobacterium.</title>
        <authorList>
            <person name="Tarcisio F."/>
            <person name="Conor M."/>
            <person name="Antonella G."/>
            <person name="Elisabetta G."/>
            <person name="Giulia F.S."/>
            <person name="Sara T."/>
            <person name="Anna F."/>
            <person name="Clotilde B."/>
            <person name="Roberto B."/>
            <person name="Veronica D.S."/>
            <person name="Fabio R."/>
            <person name="Monica P."/>
            <person name="Olivier J."/>
            <person name="Enrico T."/>
            <person name="Nicola S."/>
        </authorList>
    </citation>
    <scope>NUCLEOTIDE SEQUENCE [LARGE SCALE GENOMIC DNA]</scope>
    <source>
        <strain evidence="2 3">DSM 43505</strain>
    </source>
</reference>
<dbReference type="PIRSF" id="PIRSF010636">
    <property type="entry name" value="ANTAR_solo"/>
    <property type="match status" value="1"/>
</dbReference>
<evidence type="ECO:0000313" key="3">
    <source>
        <dbReference type="Proteomes" id="UP000193738"/>
    </source>
</evidence>
<dbReference type="SMART" id="SM01012">
    <property type="entry name" value="ANTAR"/>
    <property type="match status" value="1"/>
</dbReference>
<dbReference type="GO" id="GO:0003723">
    <property type="term" value="F:RNA binding"/>
    <property type="evidence" value="ECO:0007669"/>
    <property type="project" value="InterPro"/>
</dbReference>